<organism evidence="1 2">
    <name type="scientific">Peronosclerospora sorghi</name>
    <dbReference type="NCBI Taxonomy" id="230839"/>
    <lineage>
        <taxon>Eukaryota</taxon>
        <taxon>Sar</taxon>
        <taxon>Stramenopiles</taxon>
        <taxon>Oomycota</taxon>
        <taxon>Peronosporomycetes</taxon>
        <taxon>Peronosporales</taxon>
        <taxon>Peronosporaceae</taxon>
        <taxon>Peronosclerospora</taxon>
    </lineage>
</organism>
<accession>A0ACC0VZG3</accession>
<name>A0ACC0VZG3_9STRA</name>
<dbReference type="EMBL" id="CM047584">
    <property type="protein sequence ID" value="KAI9911131.1"/>
    <property type="molecule type" value="Genomic_DNA"/>
</dbReference>
<reference evidence="1 2" key="1">
    <citation type="journal article" date="2022" name="bioRxiv">
        <title>The genome of the oomycete Peronosclerospora sorghi, a cosmopolitan pathogen of maize and sorghum, is inflated with dispersed pseudogenes.</title>
        <authorList>
            <person name="Fletcher K."/>
            <person name="Martin F."/>
            <person name="Isakeit T."/>
            <person name="Cavanaugh K."/>
            <person name="Magill C."/>
            <person name="Michelmore R."/>
        </authorList>
    </citation>
    <scope>NUCLEOTIDE SEQUENCE [LARGE SCALE GENOMIC DNA]</scope>
    <source>
        <strain evidence="1">P6</strain>
    </source>
</reference>
<gene>
    <name evidence="1" type="ORF">PsorP6_008763</name>
</gene>
<protein>
    <submittedName>
        <fullName evidence="1">Uncharacterized protein</fullName>
    </submittedName>
</protein>
<evidence type="ECO:0000313" key="1">
    <source>
        <dbReference type="EMBL" id="KAI9911131.1"/>
    </source>
</evidence>
<keyword evidence="2" id="KW-1185">Reference proteome</keyword>
<dbReference type="Proteomes" id="UP001163321">
    <property type="component" value="Chromosome 5"/>
</dbReference>
<sequence length="1089" mass="122583">MTDDVAWMRELFARSLHASGPQRSAAENELKNLHHIIFGAPFLASLLEMCVVVPNADGTPRNLVQLTSEDADVRLSAVLWIKHYIKAHWRTRKAGNVLSDKERIHVREVLLFAALHEPLQTVALHLSLIVATIARADFPTHCSFETLFPMMLYPLKRLNGAVDVAKEKRGVDVCFRVVKELASKRLMQNRKQFAMLSVKLLPLLLQFWTMTATELNEYLEAQRIAGEGTNTQKIEALSSSLATGGEQLNLLMTSTKLISTMLFNAFRDLSSLQNGELVRSALIEFYNQLKRLVNFRQALHVLIGEASEVNLTLEVQKMMLTLGKCMHRIASIAVGVQQSYSIEFREFLPAYLTLFWDVLVIFASTPGSATHSLRQLKIDSLQFFTNVLSCRLYKNECLSGSDGTTTIMMKVITATGDVELTNTMVLEAQAAVQTFFKAENRFASLVNLLVMRYMVMAADDLEEWRSNPEAYYALIESLTAKESVRACAENVFLTLVQHYPAQTIPVLKEMIVTASIFLNELARGQTATVCDDRRILDTDAILLAIGLSCYDLHDCFDFEPWFLSNLVPILFNSDAAVGSFFGKPVLRFRIVWLISCWLAQLSANVRPPLYDALLNPSALFQGVNADVALHLRVFQTLELMVDDWGFEADAFVPFLPRALECLFAFFPRPDEPESKMKMLCCLEAIIRACGVHIIRFCHQISASLPALWSNESDASNLVRGKVLQLMSQLLSSVNKAEKSHSDGYMEDGSVQALWNMCVQVIKLATDVSNPDEVFLMENGLELWDETLQAASAYCEELHLLFRNVLRLAERDYEHVGLMLSLMEHYVKLGKTQFWHAYHSDVSRLLHNVIGNVRKEASVLIVRVAETIVVTIPITLLGEFVPVTKVMIDACIAFQQGAQKSEPETILAGYMSVVTRLMMIDFDYTLKTLLLNNYATLSLLVDTMLRLYYTVGSSPLTLSRRKVWAFAMCSTLKLTEQHLLEKTGQILAICVEVIEDEQDEQKQRQKTAIENHDENNAGLGVFSGSKAHYNSQQRLREDDVSILNLDSKQFLCGTLNDLAIKLGSTAFEQLLQTVDSSVLYKLQSQEPCEF</sequence>
<evidence type="ECO:0000313" key="2">
    <source>
        <dbReference type="Proteomes" id="UP001163321"/>
    </source>
</evidence>
<comment type="caution">
    <text evidence="1">The sequence shown here is derived from an EMBL/GenBank/DDBJ whole genome shotgun (WGS) entry which is preliminary data.</text>
</comment>
<proteinExistence type="predicted"/>